<evidence type="ECO:0000313" key="1">
    <source>
        <dbReference type="EMBL" id="HGY56287.1"/>
    </source>
</evidence>
<dbReference type="AlphaFoldDB" id="A0A7V4UEE8"/>
<name>A0A7V4UEE8_CALAY</name>
<proteinExistence type="predicted"/>
<sequence>MEFHFDDKTLGEIEKVLETKFAKRGNQYRAVLLNTEQERKLIIEIYPEMSIGSKKGNLVSIFTQASHVQLHFCKGVVVSDLLGEVTFIAEHKGHLSGIVVEKQAACSTFTNVDASLLSGDFEKLAPEVMLSGIALSLAEHLLEEEPGKDE</sequence>
<protein>
    <submittedName>
        <fullName evidence="1">Uncharacterized protein</fullName>
    </submittedName>
</protein>
<gene>
    <name evidence="1" type="ORF">ENK44_11320</name>
</gene>
<organism evidence="1">
    <name type="scientific">Caldithrix abyssi</name>
    <dbReference type="NCBI Taxonomy" id="187145"/>
    <lineage>
        <taxon>Bacteria</taxon>
        <taxon>Pseudomonadati</taxon>
        <taxon>Calditrichota</taxon>
        <taxon>Calditrichia</taxon>
        <taxon>Calditrichales</taxon>
        <taxon>Calditrichaceae</taxon>
        <taxon>Caldithrix</taxon>
    </lineage>
</organism>
<accession>A0A7V4UEE8</accession>
<dbReference type="EMBL" id="DRQG01000106">
    <property type="protein sequence ID" value="HGY56287.1"/>
    <property type="molecule type" value="Genomic_DNA"/>
</dbReference>
<dbReference type="Proteomes" id="UP000885779">
    <property type="component" value="Unassembled WGS sequence"/>
</dbReference>
<comment type="caution">
    <text evidence="1">The sequence shown here is derived from an EMBL/GenBank/DDBJ whole genome shotgun (WGS) entry which is preliminary data.</text>
</comment>
<reference evidence="1" key="1">
    <citation type="journal article" date="2020" name="mSystems">
        <title>Genome- and Community-Level Interaction Insights into Carbon Utilization and Element Cycling Functions of Hydrothermarchaeota in Hydrothermal Sediment.</title>
        <authorList>
            <person name="Zhou Z."/>
            <person name="Liu Y."/>
            <person name="Xu W."/>
            <person name="Pan J."/>
            <person name="Luo Z.H."/>
            <person name="Li M."/>
        </authorList>
    </citation>
    <scope>NUCLEOTIDE SEQUENCE [LARGE SCALE GENOMIC DNA]</scope>
    <source>
        <strain evidence="1">HyVt-577</strain>
    </source>
</reference>